<organism evidence="2 3">
    <name type="scientific">Variovorax ginsengisoli</name>
    <dbReference type="NCBI Taxonomy" id="363844"/>
    <lineage>
        <taxon>Bacteria</taxon>
        <taxon>Pseudomonadati</taxon>
        <taxon>Pseudomonadota</taxon>
        <taxon>Betaproteobacteria</taxon>
        <taxon>Burkholderiales</taxon>
        <taxon>Comamonadaceae</taxon>
        <taxon>Variovorax</taxon>
    </lineage>
</organism>
<proteinExistence type="predicted"/>
<sequence length="122" mass="12885">MHRLKALAAIGSFVAGQAALAQAPREADDASVLSCADFNAAASQVLPGQNASEAQRRRAIEAQDYLGNGMVWLHGYLTGRNGPAVGKLTRDWISTQVTRLGKECAAAADPAKTRIVDLVQKP</sequence>
<keyword evidence="1" id="KW-0732">Signal</keyword>
<evidence type="ECO:0000313" key="2">
    <source>
        <dbReference type="EMBL" id="MDO1532212.1"/>
    </source>
</evidence>
<gene>
    <name evidence="2" type="ORF">Q2T77_07920</name>
</gene>
<dbReference type="EMBL" id="JAUKVY010000004">
    <property type="protein sequence ID" value="MDO1532212.1"/>
    <property type="molecule type" value="Genomic_DNA"/>
</dbReference>
<protein>
    <submittedName>
        <fullName evidence="2">Uncharacterized protein</fullName>
    </submittedName>
</protein>
<dbReference type="Proteomes" id="UP001169027">
    <property type="component" value="Unassembled WGS sequence"/>
</dbReference>
<feature type="signal peptide" evidence="1">
    <location>
        <begin position="1"/>
        <end position="21"/>
    </location>
</feature>
<keyword evidence="3" id="KW-1185">Reference proteome</keyword>
<comment type="caution">
    <text evidence="2">The sequence shown here is derived from an EMBL/GenBank/DDBJ whole genome shotgun (WGS) entry which is preliminary data.</text>
</comment>
<evidence type="ECO:0000313" key="3">
    <source>
        <dbReference type="Proteomes" id="UP001169027"/>
    </source>
</evidence>
<dbReference type="RefSeq" id="WP_301806365.1">
    <property type="nucleotide sequence ID" value="NZ_JAUJZH010000004.1"/>
</dbReference>
<name>A0ABT8RZV9_9BURK</name>
<feature type="chain" id="PRO_5047217647" evidence="1">
    <location>
        <begin position="22"/>
        <end position="122"/>
    </location>
</feature>
<reference evidence="2" key="1">
    <citation type="submission" date="2023-06" db="EMBL/GenBank/DDBJ databases">
        <authorList>
            <person name="Jiang Y."/>
            <person name="Liu Q."/>
        </authorList>
    </citation>
    <scope>NUCLEOTIDE SEQUENCE</scope>
    <source>
        <strain evidence="2">CGMCC 1.12090</strain>
    </source>
</reference>
<evidence type="ECO:0000256" key="1">
    <source>
        <dbReference type="SAM" id="SignalP"/>
    </source>
</evidence>
<accession>A0ABT8RZV9</accession>